<feature type="transmembrane region" description="Helical" evidence="1">
    <location>
        <begin position="7"/>
        <end position="29"/>
    </location>
</feature>
<dbReference type="Proteomes" id="UP000245125">
    <property type="component" value="Unassembled WGS sequence"/>
</dbReference>
<dbReference type="SUPFAM" id="SSF81442">
    <property type="entry name" value="Cytochrome c oxidase subunit I-like"/>
    <property type="match status" value="1"/>
</dbReference>
<dbReference type="AlphaFoldDB" id="A0A2U3QGI3"/>
<protein>
    <recommendedName>
        <fullName evidence="4">Cytochrome C and Quinol oxidase polypeptide I</fullName>
    </recommendedName>
</protein>
<sequence length="135" mass="15136">MDRFVRNFIVVSIIYLGAASVLGVCMLWNESLLNFKFVHSHLMLLGWVSMMIYGVGYHVLPRFSGRPLRYPKMGELQFWTANAGLIGMLVFYAIGVNSPSDTIKALTLLFSAAEVFSIVLFLYNMLATLLPKAAH</sequence>
<dbReference type="EMBL" id="OUUY01000071">
    <property type="protein sequence ID" value="SPQ00536.1"/>
    <property type="molecule type" value="Genomic_DNA"/>
</dbReference>
<feature type="transmembrane region" description="Helical" evidence="1">
    <location>
        <begin position="41"/>
        <end position="60"/>
    </location>
</feature>
<keyword evidence="3" id="KW-1185">Reference proteome</keyword>
<proteinExistence type="predicted"/>
<evidence type="ECO:0008006" key="4">
    <source>
        <dbReference type="Google" id="ProtNLM"/>
    </source>
</evidence>
<gene>
    <name evidence="2" type="ORF">NBG4_260031</name>
</gene>
<keyword evidence="1" id="KW-1133">Transmembrane helix</keyword>
<dbReference type="OrthoDB" id="5784423at2"/>
<feature type="transmembrane region" description="Helical" evidence="1">
    <location>
        <begin position="106"/>
        <end position="130"/>
    </location>
</feature>
<accession>A0A2U3QGI3</accession>
<keyword evidence="1" id="KW-0812">Transmembrane</keyword>
<evidence type="ECO:0000256" key="1">
    <source>
        <dbReference type="SAM" id="Phobius"/>
    </source>
</evidence>
<dbReference type="InterPro" id="IPR036927">
    <property type="entry name" value="Cyt_c_oxase-like_su1_sf"/>
</dbReference>
<evidence type="ECO:0000313" key="2">
    <source>
        <dbReference type="EMBL" id="SPQ00536.1"/>
    </source>
</evidence>
<reference evidence="3" key="1">
    <citation type="submission" date="2018-03" db="EMBL/GenBank/DDBJ databases">
        <authorList>
            <person name="Zecchin S."/>
        </authorList>
    </citation>
    <scope>NUCLEOTIDE SEQUENCE [LARGE SCALE GENOMIC DNA]</scope>
</reference>
<organism evidence="2 3">
    <name type="scientific">Candidatus Sulfobium mesophilum</name>
    <dbReference type="NCBI Taxonomy" id="2016548"/>
    <lineage>
        <taxon>Bacteria</taxon>
        <taxon>Pseudomonadati</taxon>
        <taxon>Nitrospirota</taxon>
        <taxon>Nitrospiria</taxon>
        <taxon>Nitrospirales</taxon>
        <taxon>Nitrospiraceae</taxon>
        <taxon>Candidatus Sulfobium</taxon>
    </lineage>
</organism>
<name>A0A2U3QGI3_9BACT</name>
<dbReference type="Gene3D" id="1.20.210.10">
    <property type="entry name" value="Cytochrome c oxidase-like, subunit I domain"/>
    <property type="match status" value="1"/>
</dbReference>
<evidence type="ECO:0000313" key="3">
    <source>
        <dbReference type="Proteomes" id="UP000245125"/>
    </source>
</evidence>
<keyword evidence="1" id="KW-0472">Membrane</keyword>
<feature type="transmembrane region" description="Helical" evidence="1">
    <location>
        <begin position="76"/>
        <end position="94"/>
    </location>
</feature>